<gene>
    <name evidence="4" type="ORF">K466DRAFT_585258</name>
</gene>
<dbReference type="InterPro" id="IPR050425">
    <property type="entry name" value="NAD(P)_dehydrat-like"/>
</dbReference>
<evidence type="ECO:0000313" key="5">
    <source>
        <dbReference type="Proteomes" id="UP000308197"/>
    </source>
</evidence>
<evidence type="ECO:0000259" key="3">
    <source>
        <dbReference type="Pfam" id="PF01370"/>
    </source>
</evidence>
<accession>A0A5C3PRL1</accession>
<dbReference type="InterPro" id="IPR036291">
    <property type="entry name" value="NAD(P)-bd_dom_sf"/>
</dbReference>
<keyword evidence="1" id="KW-0560">Oxidoreductase</keyword>
<evidence type="ECO:0000313" key="4">
    <source>
        <dbReference type="EMBL" id="TFK88763.1"/>
    </source>
</evidence>
<reference evidence="4 5" key="1">
    <citation type="journal article" date="2019" name="Nat. Ecol. Evol.">
        <title>Megaphylogeny resolves global patterns of mushroom evolution.</title>
        <authorList>
            <person name="Varga T."/>
            <person name="Krizsan K."/>
            <person name="Foldi C."/>
            <person name="Dima B."/>
            <person name="Sanchez-Garcia M."/>
            <person name="Sanchez-Ramirez S."/>
            <person name="Szollosi G.J."/>
            <person name="Szarkandi J.G."/>
            <person name="Papp V."/>
            <person name="Albert L."/>
            <person name="Andreopoulos W."/>
            <person name="Angelini C."/>
            <person name="Antonin V."/>
            <person name="Barry K.W."/>
            <person name="Bougher N.L."/>
            <person name="Buchanan P."/>
            <person name="Buyck B."/>
            <person name="Bense V."/>
            <person name="Catcheside P."/>
            <person name="Chovatia M."/>
            <person name="Cooper J."/>
            <person name="Damon W."/>
            <person name="Desjardin D."/>
            <person name="Finy P."/>
            <person name="Geml J."/>
            <person name="Haridas S."/>
            <person name="Hughes K."/>
            <person name="Justo A."/>
            <person name="Karasinski D."/>
            <person name="Kautmanova I."/>
            <person name="Kiss B."/>
            <person name="Kocsube S."/>
            <person name="Kotiranta H."/>
            <person name="LaButti K.M."/>
            <person name="Lechner B.E."/>
            <person name="Liimatainen K."/>
            <person name="Lipzen A."/>
            <person name="Lukacs Z."/>
            <person name="Mihaltcheva S."/>
            <person name="Morgado L.N."/>
            <person name="Niskanen T."/>
            <person name="Noordeloos M.E."/>
            <person name="Ohm R.A."/>
            <person name="Ortiz-Santana B."/>
            <person name="Ovrebo C."/>
            <person name="Racz N."/>
            <person name="Riley R."/>
            <person name="Savchenko A."/>
            <person name="Shiryaev A."/>
            <person name="Soop K."/>
            <person name="Spirin V."/>
            <person name="Szebenyi C."/>
            <person name="Tomsovsky M."/>
            <person name="Tulloss R.E."/>
            <person name="Uehling J."/>
            <person name="Grigoriev I.V."/>
            <person name="Vagvolgyi C."/>
            <person name="Papp T."/>
            <person name="Martin F.M."/>
            <person name="Miettinen O."/>
            <person name="Hibbett D.S."/>
            <person name="Nagy L.G."/>
        </authorList>
    </citation>
    <scope>NUCLEOTIDE SEQUENCE [LARGE SCALE GENOMIC DNA]</scope>
    <source>
        <strain evidence="4 5">HHB13444</strain>
    </source>
</reference>
<dbReference type="GO" id="GO:0016616">
    <property type="term" value="F:oxidoreductase activity, acting on the CH-OH group of donors, NAD or NADP as acceptor"/>
    <property type="evidence" value="ECO:0007669"/>
    <property type="project" value="TreeGrafter"/>
</dbReference>
<dbReference type="EMBL" id="ML211100">
    <property type="protein sequence ID" value="TFK88763.1"/>
    <property type="molecule type" value="Genomic_DNA"/>
</dbReference>
<evidence type="ECO:0000256" key="2">
    <source>
        <dbReference type="ARBA" id="ARBA00023445"/>
    </source>
</evidence>
<comment type="similarity">
    <text evidence="2">Belongs to the NAD(P)-dependent epimerase/dehydratase family. Dihydroflavonol-4-reductase subfamily.</text>
</comment>
<dbReference type="SUPFAM" id="SSF51735">
    <property type="entry name" value="NAD(P)-binding Rossmann-fold domains"/>
    <property type="match status" value="1"/>
</dbReference>
<dbReference type="InterPro" id="IPR001509">
    <property type="entry name" value="Epimerase_deHydtase"/>
</dbReference>
<dbReference type="InParanoid" id="A0A5C3PRL1"/>
<dbReference type="PANTHER" id="PTHR10366:SF564">
    <property type="entry name" value="STEROL-4-ALPHA-CARBOXYLATE 3-DEHYDROGENASE, DECARBOXYLATING"/>
    <property type="match status" value="1"/>
</dbReference>
<dbReference type="STRING" id="1314778.A0A5C3PRL1"/>
<evidence type="ECO:0000256" key="1">
    <source>
        <dbReference type="ARBA" id="ARBA00023002"/>
    </source>
</evidence>
<protein>
    <submittedName>
        <fullName evidence="4">NAD(P)-binding protein</fullName>
    </submittedName>
</protein>
<feature type="domain" description="NAD-dependent epimerase/dehydratase" evidence="3">
    <location>
        <begin position="9"/>
        <end position="266"/>
    </location>
</feature>
<dbReference type="FunCoup" id="A0A5C3PRL1">
    <property type="interactions" value="66"/>
</dbReference>
<sequence>MPAVTSGKVLVTGANGYIAVWVVKAFLDKGFSVRGTVRSESKAGHLRSLFKDFGDKFEVVVVEDITKDGAFDEAVVGVDAIAHTASPFHFKAVEPEELIVPAVHGTTGILASALKNAPSVKRIIVTSSCAAVLTPSPDPRVFSEEDWNEASIAEVKEKGKDATPIAKYRASKTLAERAAWDFWSKHKSEVGWDLVVINPPFVFGPFLHEADKPENLNESLHDWYETVVKGTKDKDALANLGSSYVDVRDLGLAHALAVTKEEASGNRIIVSAGPYKWQDFVTAAHKHYLTSPLGTRSAIRLRRRTILSTRRRSSSVCSESSSERWRRRRRIPSMISRHAGGFKEQA</sequence>
<name>A0A5C3PRL1_9APHY</name>
<dbReference type="AlphaFoldDB" id="A0A5C3PRL1"/>
<dbReference type="Pfam" id="PF01370">
    <property type="entry name" value="Epimerase"/>
    <property type="match status" value="1"/>
</dbReference>
<organism evidence="4 5">
    <name type="scientific">Polyporus arcularius HHB13444</name>
    <dbReference type="NCBI Taxonomy" id="1314778"/>
    <lineage>
        <taxon>Eukaryota</taxon>
        <taxon>Fungi</taxon>
        <taxon>Dikarya</taxon>
        <taxon>Basidiomycota</taxon>
        <taxon>Agaricomycotina</taxon>
        <taxon>Agaricomycetes</taxon>
        <taxon>Polyporales</taxon>
        <taxon>Polyporaceae</taxon>
        <taxon>Polyporus</taxon>
    </lineage>
</organism>
<keyword evidence="5" id="KW-1185">Reference proteome</keyword>
<dbReference type="Proteomes" id="UP000308197">
    <property type="component" value="Unassembled WGS sequence"/>
</dbReference>
<proteinExistence type="inferred from homology"/>
<dbReference type="PANTHER" id="PTHR10366">
    <property type="entry name" value="NAD DEPENDENT EPIMERASE/DEHYDRATASE"/>
    <property type="match status" value="1"/>
</dbReference>
<dbReference type="Gene3D" id="3.40.50.720">
    <property type="entry name" value="NAD(P)-binding Rossmann-like Domain"/>
    <property type="match status" value="1"/>
</dbReference>